<dbReference type="PANTHER" id="PTHR42734">
    <property type="entry name" value="METAL TRANSPORT SYSTEM ATP-BINDING PROTEIN TM_0124-RELATED"/>
    <property type="match status" value="1"/>
</dbReference>
<dbReference type="InterPro" id="IPR003439">
    <property type="entry name" value="ABC_transporter-like_ATP-bd"/>
</dbReference>
<protein>
    <recommendedName>
        <fullName evidence="2">ABC transporter domain-containing protein</fullName>
    </recommendedName>
</protein>
<organism evidence="3 4">
    <name type="scientific">Chryseobacterium oryzae</name>
    <dbReference type="NCBI Taxonomy" id="2929799"/>
    <lineage>
        <taxon>Bacteria</taxon>
        <taxon>Pseudomonadati</taxon>
        <taxon>Bacteroidota</taxon>
        <taxon>Flavobacteriia</taxon>
        <taxon>Flavobacteriales</taxon>
        <taxon>Weeksellaceae</taxon>
        <taxon>Chryseobacterium group</taxon>
        <taxon>Chryseobacterium</taxon>
    </lineage>
</organism>
<gene>
    <name evidence="3" type="ORF">MTP08_04370</name>
</gene>
<evidence type="ECO:0000313" key="4">
    <source>
        <dbReference type="Proteomes" id="UP000831068"/>
    </source>
</evidence>
<dbReference type="Gene3D" id="3.40.50.300">
    <property type="entry name" value="P-loop containing nucleotide triphosphate hydrolases"/>
    <property type="match status" value="1"/>
</dbReference>
<proteinExistence type="predicted"/>
<dbReference type="EMBL" id="CP094529">
    <property type="protein sequence ID" value="UOE39577.1"/>
    <property type="molecule type" value="Genomic_DNA"/>
</dbReference>
<evidence type="ECO:0000259" key="2">
    <source>
        <dbReference type="Pfam" id="PF00005"/>
    </source>
</evidence>
<dbReference type="InterPro" id="IPR050153">
    <property type="entry name" value="Metal_Ion_Import_ABC"/>
</dbReference>
<keyword evidence="1" id="KW-0813">Transport</keyword>
<feature type="domain" description="ABC transporter" evidence="2">
    <location>
        <begin position="4"/>
        <end position="93"/>
    </location>
</feature>
<dbReference type="Pfam" id="PF00005">
    <property type="entry name" value="ABC_tran"/>
    <property type="match status" value="1"/>
</dbReference>
<dbReference type="InterPro" id="IPR027417">
    <property type="entry name" value="P-loop_NTPase"/>
</dbReference>
<name>A0ABY4BK75_9FLAO</name>
<reference evidence="3 4" key="1">
    <citation type="submission" date="2022-03" db="EMBL/GenBank/DDBJ databases">
        <title>Chryseobacterium sp. isolated from the Andong Sikhe.</title>
        <authorList>
            <person name="Won M."/>
            <person name="Kim S.-J."/>
            <person name="Kwon S.-W."/>
        </authorList>
    </citation>
    <scope>NUCLEOTIDE SEQUENCE [LARGE SCALE GENOMIC DNA]</scope>
    <source>
        <strain evidence="3 4">ADR-1</strain>
    </source>
</reference>
<accession>A0ABY4BK75</accession>
<evidence type="ECO:0000313" key="3">
    <source>
        <dbReference type="EMBL" id="UOE39577.1"/>
    </source>
</evidence>
<dbReference type="SUPFAM" id="SSF52540">
    <property type="entry name" value="P-loop containing nucleoside triphosphate hydrolases"/>
    <property type="match status" value="1"/>
</dbReference>
<sequence>MKIDDQILTKQSDRRNRIAYLPQESIFPKNIKVKDLIFLFCDLENAEKLSHIDIMKSFLNSYTRNLSGGEIKMVELLTIVYSKAEFILLEKPFTGLSPIFAEKAMKIIKEISKEKGFIISDFVSENIINLSDEIYFLSNHCVKKIKDSEELQYYYHKKNN</sequence>
<keyword evidence="4" id="KW-1185">Reference proteome</keyword>
<dbReference type="Proteomes" id="UP000831068">
    <property type="component" value="Chromosome"/>
</dbReference>
<evidence type="ECO:0000256" key="1">
    <source>
        <dbReference type="ARBA" id="ARBA00022448"/>
    </source>
</evidence>